<dbReference type="EMBL" id="JAKIKT010000003">
    <property type="protein sequence ID" value="MCL2914287.1"/>
    <property type="molecule type" value="Genomic_DNA"/>
</dbReference>
<sequence>MKQFSVVKIKSLHKEFKHSENSFGSRVPRVGDVATIIDVYNGAFDLECSDQNGVTLWLELFEAKDADLELVCT</sequence>
<name>A0ABT0N8X1_9GAMM</name>
<protein>
    <recommendedName>
        <fullName evidence="3">DUF4926 domain-containing protein</fullName>
    </recommendedName>
</protein>
<evidence type="ECO:0000313" key="1">
    <source>
        <dbReference type="EMBL" id="MCL2914287.1"/>
    </source>
</evidence>
<organism evidence="1 2">
    <name type="scientific">Shewanella corallii</name>
    <dbReference type="NCBI Taxonomy" id="560080"/>
    <lineage>
        <taxon>Bacteria</taxon>
        <taxon>Pseudomonadati</taxon>
        <taxon>Pseudomonadota</taxon>
        <taxon>Gammaproteobacteria</taxon>
        <taxon>Alteromonadales</taxon>
        <taxon>Shewanellaceae</taxon>
        <taxon>Shewanella</taxon>
    </lineage>
</organism>
<accession>A0ABT0N8X1</accession>
<gene>
    <name evidence="1" type="ORF">L2725_10960</name>
</gene>
<comment type="caution">
    <text evidence="1">The sequence shown here is derived from an EMBL/GenBank/DDBJ whole genome shotgun (WGS) entry which is preliminary data.</text>
</comment>
<dbReference type="Proteomes" id="UP001202831">
    <property type="component" value="Unassembled WGS sequence"/>
</dbReference>
<keyword evidence="2" id="KW-1185">Reference proteome</keyword>
<dbReference type="RefSeq" id="WP_249248997.1">
    <property type="nucleotide sequence ID" value="NZ_JAKIKT010000003.1"/>
</dbReference>
<evidence type="ECO:0008006" key="3">
    <source>
        <dbReference type="Google" id="ProtNLM"/>
    </source>
</evidence>
<evidence type="ECO:0000313" key="2">
    <source>
        <dbReference type="Proteomes" id="UP001202831"/>
    </source>
</evidence>
<proteinExistence type="predicted"/>
<reference evidence="1 2" key="1">
    <citation type="submission" date="2022-01" db="EMBL/GenBank/DDBJ databases">
        <title>Whole genome-based taxonomy of the Shewanellaceae.</title>
        <authorList>
            <person name="Martin-Rodriguez A.J."/>
        </authorList>
    </citation>
    <scope>NUCLEOTIDE SEQUENCE [LARGE SCALE GENOMIC DNA]</scope>
    <source>
        <strain evidence="1 2">DSM 21332</strain>
    </source>
</reference>